<protein>
    <submittedName>
        <fullName evidence="2">Uncharacterized protein</fullName>
    </submittedName>
</protein>
<keyword evidence="3" id="KW-1185">Reference proteome</keyword>
<evidence type="ECO:0000313" key="2">
    <source>
        <dbReference type="EMBL" id="MEQ2257843.1"/>
    </source>
</evidence>
<feature type="region of interest" description="Disordered" evidence="1">
    <location>
        <begin position="1"/>
        <end position="31"/>
    </location>
</feature>
<reference evidence="2 3" key="1">
    <citation type="submission" date="2021-06" db="EMBL/GenBank/DDBJ databases">
        <authorList>
            <person name="Palmer J.M."/>
        </authorList>
    </citation>
    <scope>NUCLEOTIDE SEQUENCE [LARGE SCALE GENOMIC DNA]</scope>
    <source>
        <strain evidence="3">if_2019</strain>
        <tissue evidence="2">Muscle</tissue>
    </source>
</reference>
<evidence type="ECO:0000313" key="3">
    <source>
        <dbReference type="Proteomes" id="UP001482620"/>
    </source>
</evidence>
<accession>A0ABV0VM80</accession>
<comment type="caution">
    <text evidence="2">The sequence shown here is derived from an EMBL/GenBank/DDBJ whole genome shotgun (WGS) entry which is preliminary data.</text>
</comment>
<evidence type="ECO:0000256" key="1">
    <source>
        <dbReference type="SAM" id="MobiDB-lite"/>
    </source>
</evidence>
<organism evidence="2 3">
    <name type="scientific">Ilyodon furcidens</name>
    <name type="common">goldbreast splitfin</name>
    <dbReference type="NCBI Taxonomy" id="33524"/>
    <lineage>
        <taxon>Eukaryota</taxon>
        <taxon>Metazoa</taxon>
        <taxon>Chordata</taxon>
        <taxon>Craniata</taxon>
        <taxon>Vertebrata</taxon>
        <taxon>Euteleostomi</taxon>
        <taxon>Actinopterygii</taxon>
        <taxon>Neopterygii</taxon>
        <taxon>Teleostei</taxon>
        <taxon>Neoteleostei</taxon>
        <taxon>Acanthomorphata</taxon>
        <taxon>Ovalentaria</taxon>
        <taxon>Atherinomorphae</taxon>
        <taxon>Cyprinodontiformes</taxon>
        <taxon>Goodeidae</taxon>
        <taxon>Ilyodon</taxon>
    </lineage>
</organism>
<proteinExistence type="predicted"/>
<sequence length="115" mass="12556">MFTFSRHKQITGSRKAQSPGIRQRLVGKSQSAHPVSLAYLSSQMLESSILVAQLNMHSSTDIAALMSPRIIKPAENKVSLPFPACLKGRRNGGAYLERQKLAGELLLHTTITGRA</sequence>
<gene>
    <name evidence="2" type="ORF">ILYODFUR_039073</name>
</gene>
<name>A0ABV0VM80_9TELE</name>
<dbReference type="EMBL" id="JAHRIQ010115270">
    <property type="protein sequence ID" value="MEQ2257843.1"/>
    <property type="molecule type" value="Genomic_DNA"/>
</dbReference>
<dbReference type="Proteomes" id="UP001482620">
    <property type="component" value="Unassembled WGS sequence"/>
</dbReference>